<keyword evidence="2" id="KW-1133">Transmembrane helix</keyword>
<evidence type="ECO:0000256" key="2">
    <source>
        <dbReference type="SAM" id="Phobius"/>
    </source>
</evidence>
<dbReference type="OrthoDB" id="6264340at2759"/>
<reference evidence="3 4" key="2">
    <citation type="journal article" date="2004" name="Nature">
        <title>Finishing the euchromatic sequence of the human genome.</title>
        <authorList>
            <consortium name="International Human Genome Sequencing Consortium"/>
        </authorList>
    </citation>
    <scope>NUCLEOTIDE SEQUENCE [LARGE SCALE GENOMIC DNA]</scope>
</reference>
<feature type="transmembrane region" description="Helical" evidence="2">
    <location>
        <begin position="19"/>
        <end position="35"/>
    </location>
</feature>
<dbReference type="ExpressionAtlas" id="V9GYZ8">
    <property type="expression patterns" value="baseline and differential"/>
</dbReference>
<dbReference type="VEuPathDB" id="HostDB:ENSG00000198715"/>
<evidence type="ECO:0000256" key="1">
    <source>
        <dbReference type="SAM" id="MobiDB-lite"/>
    </source>
</evidence>
<dbReference type="GeneTree" id="ENSGT00390000005131"/>
<evidence type="ECO:0000313" key="3">
    <source>
        <dbReference type="Ensembl" id="ENSP00000477253.1"/>
    </source>
</evidence>
<reference evidence="3" key="5">
    <citation type="submission" date="2025-09" db="UniProtKB">
        <authorList>
            <consortium name="Ensembl"/>
        </authorList>
    </citation>
    <scope>IDENTIFICATION</scope>
</reference>
<dbReference type="Proteomes" id="UP000005640">
    <property type="component" value="Chromosome 1"/>
</dbReference>
<dbReference type="HOGENOM" id="CLU_2454057_0_0_1"/>
<dbReference type="EMBL" id="AL589685">
    <property type="status" value="NOT_ANNOTATED_CDS"/>
    <property type="molecule type" value="Genomic_DNA"/>
</dbReference>
<evidence type="ECO:0000313" key="4">
    <source>
        <dbReference type="Proteomes" id="UP000005640"/>
    </source>
</evidence>
<feature type="compositionally biased region" description="Basic and acidic residues" evidence="1">
    <location>
        <begin position="45"/>
        <end position="54"/>
    </location>
</feature>
<reference evidence="3" key="4">
    <citation type="submission" date="2025-08" db="UniProtKB">
        <authorList>
            <consortium name="Ensembl"/>
        </authorList>
    </citation>
    <scope>IDENTIFICATION</scope>
</reference>
<protein>
    <submittedName>
        <fullName evidence="3">Glycosylated lysosomal membrane protein</fullName>
    </submittedName>
</protein>
<accession>V9GYZ8</accession>
<keyword evidence="2" id="KW-0812">Transmembrane</keyword>
<dbReference type="ChiTaRS" id="GLMP">
    <property type="organism name" value="human"/>
</dbReference>
<reference evidence="3 4" key="1">
    <citation type="journal article" date="2001" name="Nature">
        <title>Initial sequencing and analysis of the human genome.</title>
        <authorList>
            <consortium name="International Human Genome Sequencing Consortium"/>
            <person name="Lander E.S."/>
            <person name="Linton L.M."/>
            <person name="Birren B."/>
            <person name="Nusbaum C."/>
            <person name="Zody M.C."/>
            <person name="Baldwin J."/>
            <person name="Devon K."/>
            <person name="Dewar K."/>
            <person name="Doyle M."/>
            <person name="FitzHugh W."/>
            <person name="Funke R."/>
            <person name="Gage D."/>
            <person name="Harris K."/>
            <person name="Heaford A."/>
            <person name="Howland J."/>
            <person name="Kann L."/>
            <person name="Lehoczky J."/>
            <person name="LeVine R."/>
            <person name="McEwan P."/>
            <person name="McKernan K."/>
            <person name="Meldrim J."/>
            <person name="Mesirov J.P."/>
            <person name="Miranda C."/>
            <person name="Morris W."/>
            <person name="Naylor J."/>
            <person name="Raymond C."/>
            <person name="Rosetti M."/>
            <person name="Santos R."/>
            <person name="Sheridan A."/>
            <person name="Sougnez C."/>
            <person name="Stange-Thomann N."/>
            <person name="Stojanovic N."/>
            <person name="Subramanian A."/>
            <person name="Wyman D."/>
            <person name="Rogers J."/>
            <person name="Sulston J."/>
            <person name="Ainscough R."/>
            <person name="Beck S."/>
            <person name="Bentley D."/>
            <person name="Burton J."/>
            <person name="Clee C."/>
            <person name="Carter N."/>
            <person name="Coulson A."/>
            <person name="Deadman R."/>
            <person name="Deloukas P."/>
            <person name="Dunham A."/>
            <person name="Dunham I."/>
            <person name="Durbin R."/>
            <person name="French L."/>
            <person name="Grafham D."/>
            <person name="Gregory S."/>
            <person name="Hubbard T."/>
            <person name="Humphray S."/>
            <person name="Hunt A."/>
            <person name="Jones M."/>
            <person name="Lloyd C."/>
            <person name="McMurray A."/>
            <person name="Matthews L."/>
            <person name="Mercer S."/>
            <person name="Milne S."/>
            <person name="Mullikin J.C."/>
            <person name="Mungall A."/>
            <person name="Plumb R."/>
            <person name="Ross M."/>
            <person name="Shownkeen R."/>
            <person name="Sims S."/>
            <person name="Waterston R.H."/>
            <person name="Wilson R.K."/>
            <person name="Hillier L.W."/>
            <person name="McPherson J.D."/>
            <person name="Marra M.A."/>
            <person name="Mardis E.R."/>
            <person name="Fulton L.A."/>
            <person name="Chinwalla A.T."/>
            <person name="Pepin K.H."/>
            <person name="Gish W.R."/>
            <person name="Chissoe S.L."/>
            <person name="Wendl M.C."/>
            <person name="Delehaunty K.D."/>
            <person name="Miner T.L."/>
            <person name="Delehaunty A."/>
            <person name="Kramer J.B."/>
            <person name="Cook L.L."/>
            <person name="Fulton R.S."/>
            <person name="Johnson D.L."/>
            <person name="Minx P.J."/>
            <person name="Clifton S.W."/>
            <person name="Hawkins T."/>
            <person name="Branscomb E."/>
            <person name="Predki P."/>
            <person name="Richardson P."/>
            <person name="Wenning S."/>
            <person name="Slezak T."/>
            <person name="Doggett N."/>
            <person name="Cheng J.F."/>
            <person name="Olsen A."/>
            <person name="Lucas S."/>
            <person name="Elkin C."/>
            <person name="Uberbacher E."/>
            <person name="Frazier M."/>
            <person name="Gibbs R.A."/>
            <person name="Muzny D.M."/>
            <person name="Scherer S.E."/>
            <person name="Bouck J.B."/>
            <person name="Sodergren E.J."/>
            <person name="Worley K.C."/>
            <person name="Rives C.M."/>
            <person name="Gorrell J.H."/>
            <person name="Metzker M.L."/>
            <person name="Naylor S.L."/>
            <person name="Kucherlapati R.S."/>
            <person name="Nelson D.L."/>
            <person name="Weinstock G.M."/>
            <person name="Sakaki Y."/>
            <person name="Fujiyama A."/>
            <person name="Hattori M."/>
            <person name="Yada T."/>
            <person name="Toyoda A."/>
            <person name="Itoh T."/>
            <person name="Kawagoe C."/>
            <person name="Watanabe H."/>
            <person name="Totoki Y."/>
            <person name="Taylor T."/>
            <person name="Weissenbach J."/>
            <person name="Heilig R."/>
            <person name="Saurin W."/>
            <person name="Artiguenave F."/>
            <person name="Brottier P."/>
            <person name="Bruls T."/>
            <person name="Pelletier E."/>
            <person name="Robert C."/>
            <person name="Wincker P."/>
            <person name="Smith D.R."/>
            <person name="Doucette-Stamm L."/>
            <person name="Rubenfield M."/>
            <person name="Weinstock K."/>
            <person name="Lee H.M."/>
            <person name="Dubois J."/>
            <person name="Rosenthal A."/>
            <person name="Platzer M."/>
            <person name="Nyakatura G."/>
            <person name="Taudien S."/>
            <person name="Rump A."/>
            <person name="Yang H."/>
            <person name="Yu J."/>
            <person name="Wang J."/>
            <person name="Huang G."/>
            <person name="Gu J."/>
            <person name="Hood L."/>
            <person name="Rowen L."/>
            <person name="Madan A."/>
            <person name="Qin S."/>
            <person name="Davis R.W."/>
            <person name="Federspiel N.A."/>
            <person name="Abola A.P."/>
            <person name="Proctor M.J."/>
            <person name="Myers R.M."/>
            <person name="Schmutz J."/>
            <person name="Dickson M."/>
            <person name="Grimwood J."/>
            <person name="Cox D.R."/>
            <person name="Olson M.V."/>
            <person name="Kaul R."/>
            <person name="Raymond C."/>
            <person name="Shimizu N."/>
            <person name="Kawasaki K."/>
            <person name="Minoshima S."/>
            <person name="Evans G.A."/>
            <person name="Athanasiou M."/>
            <person name="Schultz R."/>
            <person name="Roe B.A."/>
            <person name="Chen F."/>
            <person name="Pan H."/>
            <person name="Ramser J."/>
            <person name="Lehrach H."/>
            <person name="Reinhardt R."/>
            <person name="McCombie W.R."/>
            <person name="de la Bastide M."/>
            <person name="Dedhia N."/>
            <person name="Blocker H."/>
            <person name="Hornischer K."/>
            <person name="Nordsiek G."/>
            <person name="Agarwala R."/>
            <person name="Aravind L."/>
            <person name="Bailey J.A."/>
            <person name="Bateman A."/>
            <person name="Batzoglou S."/>
            <person name="Birney E."/>
            <person name="Bork P."/>
            <person name="Brown D.G."/>
            <person name="Burge C.B."/>
            <person name="Cerutti L."/>
            <person name="Chen H.C."/>
            <person name="Church D."/>
            <person name="Clamp M."/>
            <person name="Copley R.R."/>
            <person name="Doerks T."/>
            <person name="Eddy S.R."/>
            <person name="Eichler E.E."/>
            <person name="Furey T.S."/>
            <person name="Galagan J."/>
            <person name="Gilbert J.G."/>
            <person name="Harmon C."/>
            <person name="Hayashizaki Y."/>
            <person name="Haussler D."/>
            <person name="Hermjakob H."/>
            <person name="Hokamp K."/>
            <person name="Jang W."/>
            <person name="Johnson L.S."/>
            <person name="Jones T.A."/>
            <person name="Kasif S."/>
            <person name="Kaspryzk A."/>
            <person name="Kennedy S."/>
            <person name="Kent W.J."/>
            <person name="Kitts P."/>
            <person name="Koonin E.V."/>
            <person name="Korf I."/>
            <person name="Kulp D."/>
            <person name="Lancet D."/>
            <person name="Lowe T.M."/>
            <person name="McLysaght A."/>
            <person name="Mikkelsen T."/>
            <person name="Moran J.V."/>
            <person name="Mulder N."/>
            <person name="Pollara V.J."/>
            <person name="Ponting C.P."/>
            <person name="Schuler G."/>
            <person name="Schultz J."/>
            <person name="Slater G."/>
            <person name="Smit A.F."/>
            <person name="Stupka E."/>
            <person name="Szustakowski J."/>
            <person name="Thierry-Mieg D."/>
            <person name="Thierry-Mieg J."/>
            <person name="Wagner L."/>
            <person name="Wallis J."/>
            <person name="Wheeler R."/>
            <person name="Williams A."/>
            <person name="Wolf Y.I."/>
            <person name="Wolfe K.H."/>
            <person name="Yang S.P."/>
            <person name="Yeh R.F."/>
            <person name="Collins F."/>
            <person name="Guyer M.S."/>
            <person name="Peterson J."/>
            <person name="Felsenfeld A."/>
            <person name="Wetterstrand K.A."/>
            <person name="Patrinos A."/>
            <person name="Morgan M.J."/>
            <person name="de Jong P."/>
            <person name="Catanese J.J."/>
            <person name="Osoegawa K."/>
            <person name="Shizuya H."/>
            <person name="Choi S."/>
            <person name="Chen Y.J."/>
        </authorList>
    </citation>
    <scope>NUCLEOTIDE SEQUENCE [LARGE SCALE GENOMIC DNA]</scope>
</reference>
<reference evidence="3 4" key="3">
    <citation type="journal article" date="2006" name="Nature">
        <title>The DNA sequence and biological annotation of human chromosome 1.</title>
        <authorList>
            <person name="Gregory S.G."/>
            <person name="Barlow K.F."/>
            <person name="McLay K.E."/>
            <person name="Kaul R."/>
            <person name="Swarbreck D."/>
            <person name="Dunham A."/>
            <person name="Scott C.E."/>
            <person name="Howe K.L."/>
            <person name="Woodfine K."/>
            <person name="Spencer C.C."/>
            <person name="Jones M.C."/>
            <person name="Gillson C."/>
            <person name="Searle S."/>
            <person name="Zhou Y."/>
            <person name="Kokocinski F."/>
            <person name="McDonald L."/>
            <person name="Evans R."/>
            <person name="Phillips K."/>
            <person name="Atkinson A."/>
            <person name="Cooper R."/>
            <person name="Jones C."/>
            <person name="Hall R.E."/>
            <person name="Andrews T.D."/>
            <person name="Lloyd C."/>
            <person name="Ainscough R."/>
            <person name="Almeida J.P."/>
            <person name="Ambrose K.D."/>
            <person name="Anderson F."/>
            <person name="Andrew R.W."/>
            <person name="Ashwell R.I."/>
            <person name="Aubin K."/>
            <person name="Babbage A.K."/>
            <person name="Bagguley C.L."/>
            <person name="Bailey J."/>
            <person name="Beasley H."/>
            <person name="Bethel G."/>
            <person name="Bird C.P."/>
            <person name="Bray-Allen S."/>
            <person name="Brown J.Y."/>
            <person name="Brown A.J."/>
            <person name="Buckley D."/>
            <person name="Burton J."/>
            <person name="Bye J."/>
            <person name="Carder C."/>
            <person name="Chapman J.C."/>
            <person name="Clark S.Y."/>
            <person name="Clarke G."/>
            <person name="Clee C."/>
            <person name="Cobley V."/>
            <person name="Collier R.E."/>
            <person name="Corby N."/>
            <person name="Coville G.J."/>
            <person name="Davies J."/>
            <person name="Deadman R."/>
            <person name="Dunn M."/>
            <person name="Earthrowl M."/>
            <person name="Ellington A.G."/>
            <person name="Errington H."/>
            <person name="Frankish A."/>
            <person name="Frankland J."/>
            <person name="French L."/>
            <person name="Garner P."/>
            <person name="Garnett J."/>
            <person name="Gay L."/>
            <person name="Ghori M.R."/>
            <person name="Gibson R."/>
            <person name="Gilby L.M."/>
            <person name="Gillett W."/>
            <person name="Glithero R.J."/>
            <person name="Grafham D.V."/>
            <person name="Griffiths C."/>
            <person name="Griffiths-Jones S."/>
            <person name="Grocock R."/>
            <person name="Hammond S."/>
            <person name="Harrison E.S."/>
            <person name="Hart E."/>
            <person name="Haugen E."/>
            <person name="Heath P.D."/>
            <person name="Holmes S."/>
            <person name="Holt K."/>
            <person name="Howden P.J."/>
            <person name="Hunt A.R."/>
            <person name="Hunt S.E."/>
            <person name="Hunter G."/>
            <person name="Isherwood J."/>
            <person name="James R."/>
            <person name="Johnson C."/>
            <person name="Johnson D."/>
            <person name="Joy A."/>
            <person name="Kay M."/>
            <person name="Kershaw J.K."/>
            <person name="Kibukawa M."/>
            <person name="Kimberley A.M."/>
            <person name="King A."/>
            <person name="Knights A.J."/>
            <person name="Lad H."/>
            <person name="Laird G."/>
            <person name="Lawlor S."/>
            <person name="Leongamornlert D.A."/>
            <person name="Lloyd D.M."/>
            <person name="Loveland J."/>
            <person name="Lovell J."/>
            <person name="Lush M.J."/>
            <person name="Lyne R."/>
            <person name="Martin S."/>
            <person name="Mashreghi-Mohammadi M."/>
            <person name="Matthews L."/>
            <person name="Matthews N.S."/>
            <person name="McLaren S."/>
            <person name="Milne S."/>
            <person name="Mistry S."/>
            <person name="Moore M.J."/>
            <person name="Nickerson T."/>
            <person name="O'Dell C.N."/>
            <person name="Oliver K."/>
            <person name="Palmeiri A."/>
            <person name="Palmer S.A."/>
            <person name="Parker A."/>
            <person name="Patel D."/>
            <person name="Pearce A.V."/>
            <person name="Peck A.I."/>
            <person name="Pelan S."/>
            <person name="Phelps K."/>
            <person name="Phillimore B.J."/>
            <person name="Plumb R."/>
            <person name="Rajan J."/>
            <person name="Raymond C."/>
            <person name="Rouse G."/>
            <person name="Saenphimmachak C."/>
            <person name="Sehra H.K."/>
            <person name="Sheridan E."/>
            <person name="Shownkeen R."/>
            <person name="Sims S."/>
            <person name="Skuce C.D."/>
            <person name="Smith M."/>
            <person name="Steward C."/>
            <person name="Subramanian S."/>
            <person name="Sycamore N."/>
            <person name="Tracey A."/>
            <person name="Tromans A."/>
            <person name="Van Helmond Z."/>
            <person name="Wall M."/>
            <person name="Wallis J.M."/>
            <person name="White S."/>
            <person name="Whitehead S.L."/>
            <person name="Wilkinson J.E."/>
            <person name="Willey D.L."/>
            <person name="Williams H."/>
            <person name="Wilming L."/>
            <person name="Wray P.W."/>
            <person name="Wu Z."/>
            <person name="Coulson A."/>
            <person name="Vaudin M."/>
            <person name="Sulston J.E."/>
            <person name="Durbin R."/>
            <person name="Hubbard T."/>
            <person name="Wooster R."/>
            <person name="Dunham I."/>
            <person name="Carter N.P."/>
            <person name="McVean G."/>
            <person name="Ross M.T."/>
            <person name="Harrow J."/>
            <person name="Olson M.V."/>
            <person name="Beck S."/>
            <person name="Rogers J."/>
            <person name="Bentley D.R."/>
            <person name="Banerjee R."/>
            <person name="Bryant S.P."/>
            <person name="Burford D.C."/>
            <person name="Burrill W.D."/>
            <person name="Clegg S.M."/>
            <person name="Dhami P."/>
            <person name="Dovey O."/>
            <person name="Faulkner L.M."/>
            <person name="Gribble S.M."/>
            <person name="Langford C.F."/>
            <person name="Pandian R.D."/>
            <person name="Porter K.M."/>
            <person name="Prigmore E."/>
        </authorList>
    </citation>
    <scope>NUCLEOTIDE SEQUENCE [LARGE SCALE GENOMIC DNA]</scope>
</reference>
<dbReference type="Ensembl" id="ENST00000476177.6">
    <property type="protein sequence ID" value="ENSP00000477253.1"/>
    <property type="gene ID" value="ENSG00000198715.14"/>
</dbReference>
<sequence>MRGSVECTWGWGHCAPSPLLLWTLLLFAAPFGLLGEKTRQVRRLGENQGEECRGESSSQLEGGTKDWGKAFGKTISSILLGRFLLEQHH</sequence>
<proteinExistence type="predicted"/>
<keyword evidence="4" id="KW-1185">Reference proteome</keyword>
<dbReference type="HGNC" id="HGNC:29436">
    <property type="gene designation" value="GLMP"/>
</dbReference>
<feature type="region of interest" description="Disordered" evidence="1">
    <location>
        <begin position="45"/>
        <end position="65"/>
    </location>
</feature>
<dbReference type="Ensembl" id="ENST00000476177.6">
    <property type="protein sequence ID" value="ENSP00000477253.1"/>
    <property type="gene ID" value="ENSG00000198715.13"/>
</dbReference>
<keyword evidence="2" id="KW-0472">Membrane</keyword>
<dbReference type="OpenTargets" id="ENSG00000198715"/>
<dbReference type="AlphaFoldDB" id="V9GYZ8"/>
<dbReference type="UCSC" id="uc057lxw.1">
    <property type="organism name" value="human"/>
</dbReference>
<organism evidence="3 4">
    <name type="scientific">Homo sapiens</name>
    <name type="common">Human</name>
    <dbReference type="NCBI Taxonomy" id="9606"/>
    <lineage>
        <taxon>Eukaryota</taxon>
        <taxon>Metazoa</taxon>
        <taxon>Chordata</taxon>
        <taxon>Craniata</taxon>
        <taxon>Vertebrata</taxon>
        <taxon>Euteleostomi</taxon>
        <taxon>Mammalia</taxon>
        <taxon>Eutheria</taxon>
        <taxon>Euarchontoglires</taxon>
        <taxon>Primates</taxon>
        <taxon>Haplorrhini</taxon>
        <taxon>Catarrhini</taxon>
        <taxon>Hominidae</taxon>
        <taxon>Homo</taxon>
    </lineage>
</organism>
<name>V9GYZ8_HUMAN</name>
<gene>
    <name evidence="3" type="primary">GLMP</name>
</gene>
<dbReference type="Bgee" id="ENSG00000198715">
    <property type="expression patterns" value="Expressed in right adrenal gland cortex and 170 other cell types or tissues"/>
</dbReference>
<dbReference type="MassIVE" id="V9GYZ8"/>